<dbReference type="PROSITE" id="PS50084">
    <property type="entry name" value="KH_TYPE_1"/>
    <property type="match status" value="1"/>
</dbReference>
<keyword evidence="3 8" id="KW-0694">RNA-binding</keyword>
<dbReference type="InterPro" id="IPR015946">
    <property type="entry name" value="KH_dom-like_a/b"/>
</dbReference>
<dbReference type="FunFam" id="3.30.300.20:FF:000001">
    <property type="entry name" value="30S ribosomal protein S3"/>
    <property type="match status" value="1"/>
</dbReference>
<dbReference type="GO" id="GO:0022627">
    <property type="term" value="C:cytosolic small ribosomal subunit"/>
    <property type="evidence" value="ECO:0007669"/>
    <property type="project" value="TreeGrafter"/>
</dbReference>
<dbReference type="PROSITE" id="PS50823">
    <property type="entry name" value="KH_TYPE_2"/>
    <property type="match status" value="1"/>
</dbReference>
<dbReference type="PANTHER" id="PTHR11760:SF19">
    <property type="entry name" value="SMALL RIBOSOMAL SUBUNIT PROTEIN US3C"/>
    <property type="match status" value="1"/>
</dbReference>
<sequence length="182" mass="20298">MGQKVHPIGFRLGYIKLWNSKWYAERGYAALLHEDLKVRKLVKSKLAHAGVSMIGIERSTQTAKVNIHTARPGIIIGRKGSEVDKLKKDLEALTGKQISVNILEIKKPEIDSQLVAENVASQLVKRIAFRRAMKKSVASAMRFGAQGIKIQCSGRLAGSEIARTEWYREGQVPLHTLRADID</sequence>
<proteinExistence type="inferred from homology"/>
<evidence type="ECO:0000256" key="7">
    <source>
        <dbReference type="ARBA" id="ARBA00035257"/>
    </source>
</evidence>
<evidence type="ECO:0000256" key="4">
    <source>
        <dbReference type="ARBA" id="ARBA00022980"/>
    </source>
</evidence>
<dbReference type="AlphaFoldDB" id="A0A0H4TF69"/>
<protein>
    <recommendedName>
        <fullName evidence="7 8">Small ribosomal subunit protein uS3</fullName>
    </recommendedName>
</protein>
<dbReference type="Gene3D" id="3.30.1140.32">
    <property type="entry name" value="Ribosomal protein S3, C-terminal domain"/>
    <property type="match status" value="1"/>
</dbReference>
<evidence type="ECO:0000256" key="8">
    <source>
        <dbReference type="HAMAP-Rule" id="MF_01309"/>
    </source>
</evidence>
<dbReference type="SUPFAM" id="SSF54814">
    <property type="entry name" value="Prokaryotic type KH domain (KH-domain type II)"/>
    <property type="match status" value="1"/>
</dbReference>
<accession>A0A0H4TF69</accession>
<reference evidence="10" key="1">
    <citation type="journal article" date="2015" name="ISME J.">
        <title>Aquifer environment selects for microbial species cohorts in sediment and groundwater.</title>
        <authorList>
            <person name="Hug L.A."/>
            <person name="Thomas B.C."/>
            <person name="Brown C.T."/>
            <person name="Frischkorn K.R."/>
            <person name="Williams K.H."/>
            <person name="Tringe S.G."/>
            <person name="Banfield J.F."/>
        </authorList>
    </citation>
    <scope>NUCLEOTIDE SEQUENCE</scope>
</reference>
<dbReference type="InterPro" id="IPR001351">
    <property type="entry name" value="Ribosomal_uS3_C"/>
</dbReference>
<dbReference type="Gene3D" id="3.30.300.20">
    <property type="match status" value="1"/>
</dbReference>
<organism evidence="10">
    <name type="scientific">uncultured Nitrospirae bacterium Rifle_16ft_4_minimus_28768</name>
    <dbReference type="NCBI Taxonomy" id="1665129"/>
    <lineage>
        <taxon>Bacteria</taxon>
        <taxon>Pseudomonadati</taxon>
        <taxon>Nitrospirota</taxon>
        <taxon>environmental samples</taxon>
    </lineage>
</organism>
<dbReference type="Pfam" id="PF07650">
    <property type="entry name" value="KH_2"/>
    <property type="match status" value="1"/>
</dbReference>
<dbReference type="NCBIfam" id="TIGR01009">
    <property type="entry name" value="rpsC_bact"/>
    <property type="match status" value="1"/>
</dbReference>
<keyword evidence="4 8" id="KW-0689">Ribosomal protein</keyword>
<dbReference type="InterPro" id="IPR057258">
    <property type="entry name" value="Ribosomal_uS3"/>
</dbReference>
<evidence type="ECO:0000256" key="5">
    <source>
        <dbReference type="ARBA" id="ARBA00023274"/>
    </source>
</evidence>
<dbReference type="EMBL" id="KT007068">
    <property type="protein sequence ID" value="AKQ05272.1"/>
    <property type="molecule type" value="Genomic_DNA"/>
</dbReference>
<dbReference type="InterPro" id="IPR036419">
    <property type="entry name" value="Ribosomal_S3_C_sf"/>
</dbReference>
<evidence type="ECO:0000256" key="3">
    <source>
        <dbReference type="ARBA" id="ARBA00022884"/>
    </source>
</evidence>
<dbReference type="PANTHER" id="PTHR11760">
    <property type="entry name" value="30S/40S RIBOSOMAL PROTEIN S3"/>
    <property type="match status" value="1"/>
</dbReference>
<comment type="similarity">
    <text evidence="1 8">Belongs to the universal ribosomal protein uS3 family.</text>
</comment>
<dbReference type="InterPro" id="IPR005704">
    <property type="entry name" value="Ribosomal_uS3_bac-typ"/>
</dbReference>
<dbReference type="GO" id="GO:0006412">
    <property type="term" value="P:translation"/>
    <property type="evidence" value="ECO:0007669"/>
    <property type="project" value="UniProtKB-UniRule"/>
</dbReference>
<dbReference type="Pfam" id="PF00189">
    <property type="entry name" value="Ribosomal_S3_C"/>
    <property type="match status" value="1"/>
</dbReference>
<evidence type="ECO:0000256" key="2">
    <source>
        <dbReference type="ARBA" id="ARBA00022730"/>
    </source>
</evidence>
<comment type="subunit">
    <text evidence="8">Part of the 30S ribosomal subunit. Forms a tight complex with proteins S10 and S14.</text>
</comment>
<dbReference type="GO" id="GO:0019843">
    <property type="term" value="F:rRNA binding"/>
    <property type="evidence" value="ECO:0007669"/>
    <property type="project" value="UniProtKB-UniRule"/>
</dbReference>
<evidence type="ECO:0000256" key="6">
    <source>
        <dbReference type="ARBA" id="ARBA00024998"/>
    </source>
</evidence>
<dbReference type="CDD" id="cd02412">
    <property type="entry name" value="KH-II_30S_S3"/>
    <property type="match status" value="1"/>
</dbReference>
<comment type="function">
    <text evidence="6 8">Binds the lower part of the 30S subunit head. Binds mRNA in the 70S ribosome, positioning it for translation.</text>
</comment>
<keyword evidence="5 8" id="KW-0687">Ribonucleoprotein</keyword>
<dbReference type="SMART" id="SM00322">
    <property type="entry name" value="KH"/>
    <property type="match status" value="1"/>
</dbReference>
<evidence type="ECO:0000256" key="1">
    <source>
        <dbReference type="ARBA" id="ARBA00010761"/>
    </source>
</evidence>
<dbReference type="GO" id="GO:0003735">
    <property type="term" value="F:structural constituent of ribosome"/>
    <property type="evidence" value="ECO:0007669"/>
    <property type="project" value="InterPro"/>
</dbReference>
<dbReference type="HAMAP" id="MF_01309_B">
    <property type="entry name" value="Ribosomal_uS3_B"/>
    <property type="match status" value="1"/>
</dbReference>
<dbReference type="GO" id="GO:0003729">
    <property type="term" value="F:mRNA binding"/>
    <property type="evidence" value="ECO:0007669"/>
    <property type="project" value="UniProtKB-UniRule"/>
</dbReference>
<dbReference type="InterPro" id="IPR004087">
    <property type="entry name" value="KH_dom"/>
</dbReference>
<gene>
    <name evidence="8" type="primary">rpsC</name>
</gene>
<dbReference type="SUPFAM" id="SSF54821">
    <property type="entry name" value="Ribosomal protein S3 C-terminal domain"/>
    <property type="match status" value="1"/>
</dbReference>
<dbReference type="InterPro" id="IPR009019">
    <property type="entry name" value="KH_sf_prok-type"/>
</dbReference>
<name>A0A0H4TF69_9BACT</name>
<keyword evidence="2 8" id="KW-0699">rRNA-binding</keyword>
<evidence type="ECO:0000259" key="9">
    <source>
        <dbReference type="PROSITE" id="PS50823"/>
    </source>
</evidence>
<evidence type="ECO:0000313" key="10">
    <source>
        <dbReference type="EMBL" id="AKQ05272.1"/>
    </source>
</evidence>
<feature type="domain" description="KH type-2" evidence="9">
    <location>
        <begin position="38"/>
        <end position="106"/>
    </location>
</feature>
<dbReference type="InterPro" id="IPR004044">
    <property type="entry name" value="KH_dom_type_2"/>
</dbReference>